<dbReference type="AlphaFoldDB" id="A0A6J2KKF1"/>
<sequence length="309" mass="32929">LGAVSLASAGLLPAMLPYHDTVGIPLAESLKKSEEARDFDGSRIVNGNLARLGAHPYMVGLVIEIRGSANSVCGSSMLSNTRSLTAAHCWFDGVRQALSFTMAFGTITVFTGGVRVRTTNVRMHENWDPRNLINDIAVITHNRVGYTNAIQAITLPSGSLLNNNFVGTSAQVSGYGRTGDGSQHNIRPDQAKRVATVRVITNNECRNVFGSMVRDTIICTSGAEGRNICGSDSGGPLSIVNNNRRVLYLTAGGGLALLLVLLTFLGAVSLASAGLLLQPMRCPYIRYGWVPLAEKSSKKSEEAEDFDGS</sequence>
<dbReference type="InterPro" id="IPR043504">
    <property type="entry name" value="Peptidase_S1_PA_chymotrypsin"/>
</dbReference>
<dbReference type="InterPro" id="IPR001254">
    <property type="entry name" value="Trypsin_dom"/>
</dbReference>
<name>A0A6J2KKF1_BOMMA</name>
<dbReference type="SMART" id="SM00020">
    <property type="entry name" value="Tryp_SPc"/>
    <property type="match status" value="1"/>
</dbReference>
<keyword evidence="4" id="KW-1185">Reference proteome</keyword>
<dbReference type="GO" id="GO:0006508">
    <property type="term" value="P:proteolysis"/>
    <property type="evidence" value="ECO:0007669"/>
    <property type="project" value="InterPro"/>
</dbReference>
<keyword evidence="2" id="KW-1133">Transmembrane helix</keyword>
<evidence type="ECO:0000256" key="1">
    <source>
        <dbReference type="ARBA" id="ARBA00023157"/>
    </source>
</evidence>
<reference evidence="5" key="1">
    <citation type="submission" date="2025-08" db="UniProtKB">
        <authorList>
            <consortium name="RefSeq"/>
        </authorList>
    </citation>
    <scope>IDENTIFICATION</scope>
    <source>
        <tissue evidence="5">Silk gland</tissue>
    </source>
</reference>
<dbReference type="PANTHER" id="PTHR24252:SF28">
    <property type="entry name" value="TRANSMEMBRANE PROTEASE SERINE 11C ISOFORM X1"/>
    <property type="match status" value="1"/>
</dbReference>
<keyword evidence="1" id="KW-1015">Disulfide bond</keyword>
<evidence type="ECO:0000256" key="2">
    <source>
        <dbReference type="SAM" id="Phobius"/>
    </source>
</evidence>
<dbReference type="InterPro" id="IPR009003">
    <property type="entry name" value="Peptidase_S1_PA"/>
</dbReference>
<dbReference type="OrthoDB" id="5565075at2759"/>
<evidence type="ECO:0000313" key="4">
    <source>
        <dbReference type="Proteomes" id="UP000504629"/>
    </source>
</evidence>
<dbReference type="PROSITE" id="PS50240">
    <property type="entry name" value="TRYPSIN_DOM"/>
    <property type="match status" value="1"/>
</dbReference>
<dbReference type="GO" id="GO:0004252">
    <property type="term" value="F:serine-type endopeptidase activity"/>
    <property type="evidence" value="ECO:0007669"/>
    <property type="project" value="InterPro"/>
</dbReference>
<feature type="non-terminal residue" evidence="5">
    <location>
        <position position="1"/>
    </location>
</feature>
<accession>A0A6J2KKF1</accession>
<evidence type="ECO:0000313" key="5">
    <source>
        <dbReference type="RefSeq" id="XP_028042575.1"/>
    </source>
</evidence>
<dbReference type="Gene3D" id="2.40.10.10">
    <property type="entry name" value="Trypsin-like serine proteases"/>
    <property type="match status" value="2"/>
</dbReference>
<dbReference type="Proteomes" id="UP000504629">
    <property type="component" value="Unplaced"/>
</dbReference>
<dbReference type="SUPFAM" id="SSF50494">
    <property type="entry name" value="Trypsin-like serine proteases"/>
    <property type="match status" value="1"/>
</dbReference>
<dbReference type="CDD" id="cd00190">
    <property type="entry name" value="Tryp_SPc"/>
    <property type="match status" value="1"/>
</dbReference>
<dbReference type="KEGG" id="bman:114252272"/>
<organism evidence="4 5">
    <name type="scientific">Bombyx mandarina</name>
    <name type="common">Wild silk moth</name>
    <name type="synonym">Wild silkworm</name>
    <dbReference type="NCBI Taxonomy" id="7092"/>
    <lineage>
        <taxon>Eukaryota</taxon>
        <taxon>Metazoa</taxon>
        <taxon>Ecdysozoa</taxon>
        <taxon>Arthropoda</taxon>
        <taxon>Hexapoda</taxon>
        <taxon>Insecta</taxon>
        <taxon>Pterygota</taxon>
        <taxon>Neoptera</taxon>
        <taxon>Endopterygota</taxon>
        <taxon>Lepidoptera</taxon>
        <taxon>Glossata</taxon>
        <taxon>Ditrysia</taxon>
        <taxon>Bombycoidea</taxon>
        <taxon>Bombycidae</taxon>
        <taxon>Bombycinae</taxon>
        <taxon>Bombyx</taxon>
    </lineage>
</organism>
<gene>
    <name evidence="5" type="primary">LOC114252272</name>
</gene>
<dbReference type="PANTHER" id="PTHR24252">
    <property type="entry name" value="ACROSIN-RELATED"/>
    <property type="match status" value="1"/>
</dbReference>
<keyword evidence="2" id="KW-0812">Transmembrane</keyword>
<feature type="domain" description="Peptidase S1" evidence="3">
    <location>
        <begin position="44"/>
        <end position="295"/>
    </location>
</feature>
<keyword evidence="2" id="KW-0472">Membrane</keyword>
<dbReference type="PROSITE" id="PS00134">
    <property type="entry name" value="TRYPSIN_HIS"/>
    <property type="match status" value="1"/>
</dbReference>
<dbReference type="Pfam" id="PF00089">
    <property type="entry name" value="Trypsin"/>
    <property type="match status" value="1"/>
</dbReference>
<dbReference type="InterPro" id="IPR018114">
    <property type="entry name" value="TRYPSIN_HIS"/>
</dbReference>
<evidence type="ECO:0000259" key="3">
    <source>
        <dbReference type="PROSITE" id="PS50240"/>
    </source>
</evidence>
<dbReference type="RefSeq" id="XP_028042575.1">
    <property type="nucleotide sequence ID" value="XM_028186774.1"/>
</dbReference>
<proteinExistence type="predicted"/>
<dbReference type="GeneID" id="114252272"/>
<protein>
    <submittedName>
        <fullName evidence="5">Collagenase-like</fullName>
    </submittedName>
</protein>
<feature type="transmembrane region" description="Helical" evidence="2">
    <location>
        <begin position="246"/>
        <end position="277"/>
    </location>
</feature>